<dbReference type="VEuPathDB" id="TrichDB:TVAGG3_0585350"/>
<dbReference type="SMR" id="A2FN54"/>
<name>A2FN54_TRIV3</name>
<dbReference type="VEuPathDB" id="TrichDB:TVAG_091890"/>
<evidence type="ECO:0000313" key="2">
    <source>
        <dbReference type="EMBL" id="EAX93654.1"/>
    </source>
</evidence>
<accession>A2FN54</accession>
<proteinExistence type="predicted"/>
<feature type="coiled-coil region" evidence="1">
    <location>
        <begin position="30"/>
        <end position="78"/>
    </location>
</feature>
<reference evidence="2" key="1">
    <citation type="submission" date="2006-10" db="EMBL/GenBank/DDBJ databases">
        <authorList>
            <person name="Amadeo P."/>
            <person name="Zhao Q."/>
            <person name="Wortman J."/>
            <person name="Fraser-Liggett C."/>
            <person name="Carlton J."/>
        </authorList>
    </citation>
    <scope>NUCLEOTIDE SEQUENCE</scope>
    <source>
        <strain evidence="2">G3</strain>
    </source>
</reference>
<dbReference type="KEGG" id="tva:4751377"/>
<keyword evidence="3" id="KW-1185">Reference proteome</keyword>
<gene>
    <name evidence="2" type="ORF">TVAG_091890</name>
</gene>
<protein>
    <submittedName>
        <fullName evidence="2">Uncharacterized protein</fullName>
    </submittedName>
</protein>
<organism evidence="2 3">
    <name type="scientific">Trichomonas vaginalis (strain ATCC PRA-98 / G3)</name>
    <dbReference type="NCBI Taxonomy" id="412133"/>
    <lineage>
        <taxon>Eukaryota</taxon>
        <taxon>Metamonada</taxon>
        <taxon>Parabasalia</taxon>
        <taxon>Trichomonadida</taxon>
        <taxon>Trichomonadidae</taxon>
        <taxon>Trichomonas</taxon>
    </lineage>
</organism>
<dbReference type="RefSeq" id="XP_001306584.1">
    <property type="nucleotide sequence ID" value="XM_001306583.1"/>
</dbReference>
<reference evidence="2" key="2">
    <citation type="journal article" date="2007" name="Science">
        <title>Draft genome sequence of the sexually transmitted pathogen Trichomonas vaginalis.</title>
        <authorList>
            <person name="Carlton J.M."/>
            <person name="Hirt R.P."/>
            <person name="Silva J.C."/>
            <person name="Delcher A.L."/>
            <person name="Schatz M."/>
            <person name="Zhao Q."/>
            <person name="Wortman J.R."/>
            <person name="Bidwell S.L."/>
            <person name="Alsmark U.C.M."/>
            <person name="Besteiro S."/>
            <person name="Sicheritz-Ponten T."/>
            <person name="Noel C.J."/>
            <person name="Dacks J.B."/>
            <person name="Foster P.G."/>
            <person name="Simillion C."/>
            <person name="Van de Peer Y."/>
            <person name="Miranda-Saavedra D."/>
            <person name="Barton G.J."/>
            <person name="Westrop G.D."/>
            <person name="Mueller S."/>
            <person name="Dessi D."/>
            <person name="Fiori P.L."/>
            <person name="Ren Q."/>
            <person name="Paulsen I."/>
            <person name="Zhang H."/>
            <person name="Bastida-Corcuera F.D."/>
            <person name="Simoes-Barbosa A."/>
            <person name="Brown M.T."/>
            <person name="Hayes R.D."/>
            <person name="Mukherjee M."/>
            <person name="Okumura C.Y."/>
            <person name="Schneider R."/>
            <person name="Smith A.J."/>
            <person name="Vanacova S."/>
            <person name="Villalvazo M."/>
            <person name="Haas B.J."/>
            <person name="Pertea M."/>
            <person name="Feldblyum T.V."/>
            <person name="Utterback T.R."/>
            <person name="Shu C.L."/>
            <person name="Osoegawa K."/>
            <person name="de Jong P.J."/>
            <person name="Hrdy I."/>
            <person name="Horvathova L."/>
            <person name="Zubacova Z."/>
            <person name="Dolezal P."/>
            <person name="Malik S.B."/>
            <person name="Logsdon J.M. Jr."/>
            <person name="Henze K."/>
            <person name="Gupta A."/>
            <person name="Wang C.C."/>
            <person name="Dunne R.L."/>
            <person name="Upcroft J.A."/>
            <person name="Upcroft P."/>
            <person name="White O."/>
            <person name="Salzberg S.L."/>
            <person name="Tang P."/>
            <person name="Chiu C.-H."/>
            <person name="Lee Y.-S."/>
            <person name="Embley T.M."/>
            <person name="Coombs G.H."/>
            <person name="Mottram J.C."/>
            <person name="Tachezy J."/>
            <person name="Fraser-Liggett C.M."/>
            <person name="Johnson P.J."/>
        </authorList>
    </citation>
    <scope>NUCLEOTIDE SEQUENCE [LARGE SCALE GENOMIC DNA]</scope>
    <source>
        <strain evidence="2">G3</strain>
    </source>
</reference>
<dbReference type="InParanoid" id="A2FN54"/>
<dbReference type="AlphaFoldDB" id="A2FN54"/>
<feature type="coiled-coil region" evidence="1">
    <location>
        <begin position="197"/>
        <end position="231"/>
    </location>
</feature>
<dbReference type="EMBL" id="DS113899">
    <property type="protein sequence ID" value="EAX93654.1"/>
    <property type="molecule type" value="Genomic_DNA"/>
</dbReference>
<dbReference type="Proteomes" id="UP000001542">
    <property type="component" value="Unassembled WGS sequence"/>
</dbReference>
<sequence length="408" mass="46885">MSIANSSFSDVSSIIDQKLQMTPRDQKLLEDNLNSDIESAHLQITALENRKIALEKENNDLKFEIAECEVELDAYSAESPSFNENDPQGFASQDFIPQDVSFFQGYSKLESYLALKEAELEASNVLRAELKDKKGKLHQIEKELKEKLQRTLEIYDKEVTKEKSSNDILLDLKSKKISAQNALIQTAENSELVLSQVNAETNDQETLKQKTEELTAELNKQRKEYEAYLAKEKNLITVVNQKRQLAELNKQKSQNDIQNIASIKSWEAERKSLISNIKMLKNQTNQEKTHIIGNQKIISDLENRFMKLFNDKDSNCIRARAIALAELHELQAPPTVEEISDANAEESYYQELVRRKELLEKSLGTLESFYKNSTLMLNEEEKSSKGRDYLDLLDSEYNELQAELNKLF</sequence>
<keyword evidence="1" id="KW-0175">Coiled coil</keyword>
<evidence type="ECO:0000256" key="1">
    <source>
        <dbReference type="SAM" id="Coils"/>
    </source>
</evidence>
<evidence type="ECO:0000313" key="3">
    <source>
        <dbReference type="Proteomes" id="UP000001542"/>
    </source>
</evidence>
<feature type="coiled-coil region" evidence="1">
    <location>
        <begin position="113"/>
        <end position="165"/>
    </location>
</feature>